<evidence type="ECO:0000313" key="3">
    <source>
        <dbReference type="EMBL" id="EAT14218.1"/>
    </source>
</evidence>
<dbReference type="Gene3D" id="3.30.70.270">
    <property type="match status" value="1"/>
</dbReference>
<dbReference type="InterPro" id="IPR043128">
    <property type="entry name" value="Rev_trsase/Diguanyl_cyclase"/>
</dbReference>
<evidence type="ECO:0000259" key="2">
    <source>
        <dbReference type="PROSITE" id="PS50887"/>
    </source>
</evidence>
<dbReference type="GO" id="GO:1902201">
    <property type="term" value="P:negative regulation of bacterial-type flagellum-dependent cell motility"/>
    <property type="evidence" value="ECO:0007669"/>
    <property type="project" value="TreeGrafter"/>
</dbReference>
<dbReference type="CDD" id="cd01949">
    <property type="entry name" value="GGDEF"/>
    <property type="match status" value="1"/>
</dbReference>
<comment type="caution">
    <text evidence="3">The sequence shown here is derived from an EMBL/GenBank/DDBJ whole genome shotgun (WGS) entry which is preliminary data.</text>
</comment>
<dbReference type="GO" id="GO:0005886">
    <property type="term" value="C:plasma membrane"/>
    <property type="evidence" value="ECO:0007669"/>
    <property type="project" value="TreeGrafter"/>
</dbReference>
<evidence type="ECO:0000313" key="4">
    <source>
        <dbReference type="Proteomes" id="UP000005695"/>
    </source>
</evidence>
<dbReference type="NCBIfam" id="TIGR00254">
    <property type="entry name" value="GGDEF"/>
    <property type="match status" value="1"/>
</dbReference>
<dbReference type="SMART" id="SM00267">
    <property type="entry name" value="GGDEF"/>
    <property type="match status" value="1"/>
</dbReference>
<dbReference type="InterPro" id="IPR000160">
    <property type="entry name" value="GGDEF_dom"/>
</dbReference>
<reference evidence="3" key="2">
    <citation type="submission" date="2006-05" db="EMBL/GenBank/DDBJ databases">
        <title>Sequencing of the draft genome and assembly of Desulfuromonas acetoxidans DSM 684.</title>
        <authorList>
            <consortium name="US DOE Joint Genome Institute (JGI-PGF)"/>
            <person name="Copeland A."/>
            <person name="Lucas S."/>
            <person name="Lapidus A."/>
            <person name="Barry K."/>
            <person name="Detter J.C."/>
            <person name="Glavina del Rio T."/>
            <person name="Hammon N."/>
            <person name="Israni S."/>
            <person name="Dalin E."/>
            <person name="Tice H."/>
            <person name="Bruce D."/>
            <person name="Pitluck S."/>
            <person name="Richardson P."/>
        </authorList>
    </citation>
    <scope>NUCLEOTIDE SEQUENCE [LARGE SCALE GENOMIC DNA]</scope>
    <source>
        <strain evidence="3">DSM 684</strain>
    </source>
</reference>
<dbReference type="GO" id="GO:0043709">
    <property type="term" value="P:cell adhesion involved in single-species biofilm formation"/>
    <property type="evidence" value="ECO:0007669"/>
    <property type="project" value="TreeGrafter"/>
</dbReference>
<dbReference type="PROSITE" id="PS50887">
    <property type="entry name" value="GGDEF"/>
    <property type="match status" value="1"/>
</dbReference>
<gene>
    <name evidence="3" type="ORF">Dace_0065</name>
</gene>
<dbReference type="InterPro" id="IPR029787">
    <property type="entry name" value="Nucleotide_cyclase"/>
</dbReference>
<feature type="non-terminal residue" evidence="3">
    <location>
        <position position="1"/>
    </location>
</feature>
<dbReference type="FunFam" id="3.30.70.270:FF:000001">
    <property type="entry name" value="Diguanylate cyclase domain protein"/>
    <property type="match status" value="1"/>
</dbReference>
<dbReference type="PANTHER" id="PTHR45138:SF6">
    <property type="entry name" value="DIGUANYLATE CYCLASE DGCN"/>
    <property type="match status" value="1"/>
</dbReference>
<dbReference type="OrthoDB" id="9759607at2"/>
<sequence length="194" mass="21749">THNDLTLLSAIADYIAIGISNARNFSRVRELVITDDLTGLYNARYFDDLLDVEIARAQRFDSTLSLVFIDLDFFKLVNDNHGHLVGSRMLAEIGQLLKSRIRTVDYGARYGGDEFVLILPQTSKKGAYDLVCSLRELVRSHVLLTEDGSEIRVTASFGIAAYPIDADNKIDLIRLADNMMYKVKQTTRDGVLMA</sequence>
<dbReference type="AlphaFoldDB" id="Q1JVE0"/>
<name>Q1JVE0_DESA6</name>
<dbReference type="InterPro" id="IPR050469">
    <property type="entry name" value="Diguanylate_Cyclase"/>
</dbReference>
<evidence type="ECO:0000256" key="1">
    <source>
        <dbReference type="ARBA" id="ARBA00012528"/>
    </source>
</evidence>
<dbReference type="Proteomes" id="UP000005695">
    <property type="component" value="Unassembled WGS sequence"/>
</dbReference>
<dbReference type="SUPFAM" id="SSF55073">
    <property type="entry name" value="Nucleotide cyclase"/>
    <property type="match status" value="1"/>
</dbReference>
<organism evidence="3 4">
    <name type="scientific">Desulfuromonas acetoxidans (strain DSM 684 / 11070)</name>
    <dbReference type="NCBI Taxonomy" id="281689"/>
    <lineage>
        <taxon>Bacteria</taxon>
        <taxon>Pseudomonadati</taxon>
        <taxon>Thermodesulfobacteriota</taxon>
        <taxon>Desulfuromonadia</taxon>
        <taxon>Desulfuromonadales</taxon>
        <taxon>Desulfuromonadaceae</taxon>
        <taxon>Desulfuromonas</taxon>
    </lineage>
</organism>
<dbReference type="GO" id="GO:0052621">
    <property type="term" value="F:diguanylate cyclase activity"/>
    <property type="evidence" value="ECO:0007669"/>
    <property type="project" value="UniProtKB-EC"/>
</dbReference>
<dbReference type="Pfam" id="PF00990">
    <property type="entry name" value="GGDEF"/>
    <property type="match status" value="1"/>
</dbReference>
<accession>Q1JVE0</accession>
<protein>
    <recommendedName>
        <fullName evidence="1">diguanylate cyclase</fullName>
        <ecNumber evidence="1">2.7.7.65</ecNumber>
    </recommendedName>
</protein>
<dbReference type="PANTHER" id="PTHR45138">
    <property type="entry name" value="REGULATORY COMPONENTS OF SENSORY TRANSDUCTION SYSTEM"/>
    <property type="match status" value="1"/>
</dbReference>
<keyword evidence="4" id="KW-1185">Reference proteome</keyword>
<reference evidence="3" key="1">
    <citation type="submission" date="2006-05" db="EMBL/GenBank/DDBJ databases">
        <title>Annotation of the draft genome assembly of Desulfuromonas acetoxidans DSM 684.</title>
        <authorList>
            <consortium name="US DOE Joint Genome Institute (JGI-ORNL)"/>
            <person name="Larimer F."/>
            <person name="Land M."/>
            <person name="Hauser L."/>
        </authorList>
    </citation>
    <scope>NUCLEOTIDE SEQUENCE [LARGE SCALE GENOMIC DNA]</scope>
    <source>
        <strain evidence="3">DSM 684</strain>
    </source>
</reference>
<dbReference type="EC" id="2.7.7.65" evidence="1"/>
<feature type="domain" description="GGDEF" evidence="2">
    <location>
        <begin position="62"/>
        <end position="194"/>
    </location>
</feature>
<dbReference type="EMBL" id="AAEW02000042">
    <property type="protein sequence ID" value="EAT14218.1"/>
    <property type="molecule type" value="Genomic_DNA"/>
</dbReference>
<dbReference type="RefSeq" id="WP_006003272.1">
    <property type="nucleotide sequence ID" value="NZ_AAEW02000042.1"/>
</dbReference>
<proteinExistence type="predicted"/>